<keyword evidence="3 6" id="KW-0560">Oxidoreductase</keyword>
<evidence type="ECO:0000256" key="4">
    <source>
        <dbReference type="ARBA" id="ARBA00023033"/>
    </source>
</evidence>
<keyword evidence="7" id="KW-1185">Reference proteome</keyword>
<dbReference type="InterPro" id="IPR050172">
    <property type="entry name" value="SsuD_RutA_monooxygenase"/>
</dbReference>
<evidence type="ECO:0000313" key="7">
    <source>
        <dbReference type="Proteomes" id="UP001589867"/>
    </source>
</evidence>
<protein>
    <submittedName>
        <fullName evidence="6">LLM class flavin-dependent oxidoreductase</fullName>
        <ecNumber evidence="6">1.-.-.-</ecNumber>
    </submittedName>
</protein>
<keyword evidence="2" id="KW-0288">FMN</keyword>
<dbReference type="PANTHER" id="PTHR42847">
    <property type="entry name" value="ALKANESULFONATE MONOOXYGENASE"/>
    <property type="match status" value="1"/>
</dbReference>
<feature type="domain" description="Luciferase-like" evidence="5">
    <location>
        <begin position="13"/>
        <end position="244"/>
    </location>
</feature>
<dbReference type="InterPro" id="IPR011251">
    <property type="entry name" value="Luciferase-like_dom"/>
</dbReference>
<dbReference type="Gene3D" id="3.20.20.30">
    <property type="entry name" value="Luciferase-like domain"/>
    <property type="match status" value="1"/>
</dbReference>
<dbReference type="InterPro" id="IPR036661">
    <property type="entry name" value="Luciferase-like_sf"/>
</dbReference>
<dbReference type="SUPFAM" id="SSF51679">
    <property type="entry name" value="Bacterial luciferase-like"/>
    <property type="match status" value="1"/>
</dbReference>
<evidence type="ECO:0000256" key="2">
    <source>
        <dbReference type="ARBA" id="ARBA00022643"/>
    </source>
</evidence>
<organism evidence="6 7">
    <name type="scientific">Phytohabitans kaempferiae</name>
    <dbReference type="NCBI Taxonomy" id="1620943"/>
    <lineage>
        <taxon>Bacteria</taxon>
        <taxon>Bacillati</taxon>
        <taxon>Actinomycetota</taxon>
        <taxon>Actinomycetes</taxon>
        <taxon>Micromonosporales</taxon>
        <taxon>Micromonosporaceae</taxon>
    </lineage>
</organism>
<dbReference type="Pfam" id="PF00296">
    <property type="entry name" value="Bac_luciferase"/>
    <property type="match status" value="1"/>
</dbReference>
<accession>A0ABV6MEV4</accession>
<name>A0ABV6MEV4_9ACTN</name>
<dbReference type="RefSeq" id="WP_377260599.1">
    <property type="nucleotide sequence ID" value="NZ_JBHLUH010000079.1"/>
</dbReference>
<keyword evidence="1" id="KW-0285">Flavoprotein</keyword>
<evidence type="ECO:0000259" key="5">
    <source>
        <dbReference type="Pfam" id="PF00296"/>
    </source>
</evidence>
<evidence type="ECO:0000313" key="6">
    <source>
        <dbReference type="EMBL" id="MFC0533262.1"/>
    </source>
</evidence>
<proteinExistence type="predicted"/>
<gene>
    <name evidence="6" type="ORF">ACFFIA_37210</name>
</gene>
<evidence type="ECO:0000256" key="1">
    <source>
        <dbReference type="ARBA" id="ARBA00022630"/>
    </source>
</evidence>
<dbReference type="EMBL" id="JBHLUH010000079">
    <property type="protein sequence ID" value="MFC0533262.1"/>
    <property type="molecule type" value="Genomic_DNA"/>
</dbReference>
<reference evidence="6 7" key="1">
    <citation type="submission" date="2024-09" db="EMBL/GenBank/DDBJ databases">
        <authorList>
            <person name="Sun Q."/>
            <person name="Mori K."/>
        </authorList>
    </citation>
    <scope>NUCLEOTIDE SEQUENCE [LARGE SCALE GENOMIC DNA]</scope>
    <source>
        <strain evidence="6 7">TBRC 3947</strain>
    </source>
</reference>
<dbReference type="EC" id="1.-.-.-" evidence="6"/>
<dbReference type="Proteomes" id="UP001589867">
    <property type="component" value="Unassembled WGS sequence"/>
</dbReference>
<keyword evidence="4" id="KW-0503">Monooxygenase</keyword>
<dbReference type="GO" id="GO:0016491">
    <property type="term" value="F:oxidoreductase activity"/>
    <property type="evidence" value="ECO:0007669"/>
    <property type="project" value="UniProtKB-KW"/>
</dbReference>
<dbReference type="PANTHER" id="PTHR42847:SF4">
    <property type="entry name" value="ALKANESULFONATE MONOOXYGENASE-RELATED"/>
    <property type="match status" value="1"/>
</dbReference>
<evidence type="ECO:0000256" key="3">
    <source>
        <dbReference type="ARBA" id="ARBA00023002"/>
    </source>
</evidence>
<comment type="caution">
    <text evidence="6">The sequence shown here is derived from an EMBL/GenBank/DDBJ whole genome shotgun (WGS) entry which is preliminary data.</text>
</comment>
<sequence>MRVWLYTSPKPNAVARRLVRLAKAAEHSGFDGLIVAAPSPATLHIGRSACDSGWATMSAVARGTRRLRLGVLLQPAHLTAPHRVAASAAALDRCSGGRLEFGLAAVRAAGGPGRGLPPMAEGFTRLDETLAVITGLWWTSPGERFTFTGRYHTVLNHPAVVPAQRPGPPLIVSGPGRHTTSYLAARWADEVNVPFRGLHHTVRQYWNADDASSRSDRRPRDRQRLGRSAALTVRFDPVNCRHRHEPAAPVPHACAGDALLKVLATLGQYHAIGTDRVYLRLPDNIGQRHLDLVARQILPIFHGARTPGPSQPHAC</sequence>